<dbReference type="EMBL" id="CAJPWZ010000173">
    <property type="protein sequence ID" value="CAG2187579.1"/>
    <property type="molecule type" value="Genomic_DNA"/>
</dbReference>
<proteinExistence type="inferred from homology"/>
<dbReference type="PANTHER" id="PTHR11999">
    <property type="entry name" value="GROUP II PYRIDOXAL-5-PHOSPHATE DECARBOXYLASE"/>
    <property type="match status" value="1"/>
</dbReference>
<gene>
    <name evidence="12" type="ORF">MEDL_3059</name>
</gene>
<comment type="subunit">
    <text evidence="3">Homodimer.</text>
</comment>
<dbReference type="EC" id="4.1.1.28" evidence="8"/>
<dbReference type="Gene3D" id="3.40.640.10">
    <property type="entry name" value="Type I PLP-dependent aspartate aminotransferase-like (Major domain)"/>
    <property type="match status" value="1"/>
</dbReference>
<dbReference type="Gene3D" id="1.20.1340.10">
    <property type="entry name" value="dopa decarboxylase, N-terminal domain"/>
    <property type="match status" value="1"/>
</dbReference>
<dbReference type="Gene3D" id="3.90.1150.10">
    <property type="entry name" value="Aspartate Aminotransferase, domain 1"/>
    <property type="match status" value="1"/>
</dbReference>
<sequence>MVVYEIISQDANTLFAVTSRVQIAPKHLKGKPFGVNEHFPHEVVKIRKELLPIHKEARKQNLKSVLKRDKLYIDGELFDKSKHSHLIKQPEAMDEGGAQAWNVNGGLQNKLDDEAFVSYLKTYDIVILSECWISNDFTFDIEGFMCKPVPRNKSKCTQGGGLCVMINTIYSPYISFIESIADTFVWLKFDKVLFDFDQDLYVCGAYIPPINSKYHTLYECDIFRLMEDNIISYSSKGKICLVGDLNCRTSNASDFIEDDSVHITLQNQLPNLFNYSNDHSLSTRINPDTISNDYGSKLIKLCKSTGLRILNGRHKDGLSNDYTYCGPKSFSVIDYFLTTVDLFSTIDKFIISSFTQFSDHASLHLEIKIKNVNFTDELITDCEPDYGVERKTFKWRDEYKSQCKETLANNIDNLNSLCENLNFESQDGIDKTVSDFSEFLNGIMSPYFKVRPKVSTSRKKQDRIMPVIEDKPWFNDEFKPKATGKEFFDHFKRIASEINSEENSRNGNSNNDEIPVYEELDCVITNKEILCAISSLKRTMTKLRQITLLNYLVVFLGYRSSVKPVTMLAVRSSLRQTDTMDAKEFRKRGREMVDYIADYLENIRERDVVHNVSPGYLKDLLPEEAPKDPENFDEVFKDIERVIMPGVTHWHSPYFHGYFAPGSSYPSILGDMLSDAIGCIGFSWVTSPACTELEVVTTDWLGKMIGLPEEFLHCTEGPGGGVIQSTASETVLLCLLAARTRIVNKYKKENPEMNEVEIISKLVGYCSTQANSSVERSGLLGAVQMTKLIPDSKHSVRGETLKQAIKRDKDKGKIPFFICVSLGTTGTCAFDNLAEIGPICEEEGIWLHIDAAYAGSAFVCPEFRHYMKGIEYAETISINPHKWMLINFDLSVMWIKDSTLLVDAFNVDPVYLKHVNQGKVPDYRHWQIPLGRRFRSLKLWFMLRSYGVSGVQSYIRKHVNLAKQFEKLAREDGRFQIVAEVVMGLVCFKLKGPNELNEKLMEEIIEDKRIFLIPAFDKNRVFLRFAVCAERTNSRDVEYSFGVIRDCANNVLAVHSKIPLKHTPVVVDIDQQPRYKGKLISHNHYSDDEI</sequence>
<evidence type="ECO:0000256" key="3">
    <source>
        <dbReference type="ARBA" id="ARBA00011738"/>
    </source>
</evidence>
<dbReference type="InterPro" id="IPR015421">
    <property type="entry name" value="PyrdxlP-dep_Trfase_major"/>
</dbReference>
<organism evidence="12 13">
    <name type="scientific">Mytilus edulis</name>
    <name type="common">Blue mussel</name>
    <dbReference type="NCBI Taxonomy" id="6550"/>
    <lineage>
        <taxon>Eukaryota</taxon>
        <taxon>Metazoa</taxon>
        <taxon>Spiralia</taxon>
        <taxon>Lophotrochozoa</taxon>
        <taxon>Mollusca</taxon>
        <taxon>Bivalvia</taxon>
        <taxon>Autobranchia</taxon>
        <taxon>Pteriomorphia</taxon>
        <taxon>Mytilida</taxon>
        <taxon>Mytiloidea</taxon>
        <taxon>Mytilidae</taxon>
        <taxon>Mytilinae</taxon>
        <taxon>Mytilus</taxon>
    </lineage>
</organism>
<dbReference type="InterPro" id="IPR015422">
    <property type="entry name" value="PyrdxlP-dep_Trfase_small"/>
</dbReference>
<evidence type="ECO:0000256" key="5">
    <source>
        <dbReference type="ARBA" id="ARBA00022793"/>
    </source>
</evidence>
<name>A0A8S3PUZ5_MYTED</name>
<comment type="similarity">
    <text evidence="2">Belongs to the group II decarboxylase family.</text>
</comment>
<dbReference type="Pfam" id="PF00282">
    <property type="entry name" value="Pyridoxal_deC"/>
    <property type="match status" value="1"/>
</dbReference>
<dbReference type="InterPro" id="IPR015424">
    <property type="entry name" value="PyrdxlP-dep_Trfase"/>
</dbReference>
<dbReference type="InterPro" id="IPR010977">
    <property type="entry name" value="Aromatic_deC"/>
</dbReference>
<evidence type="ECO:0000256" key="1">
    <source>
        <dbReference type="ARBA" id="ARBA00001933"/>
    </source>
</evidence>
<evidence type="ECO:0000256" key="10">
    <source>
        <dbReference type="ARBA" id="ARBA00041275"/>
    </source>
</evidence>
<dbReference type="Proteomes" id="UP000683360">
    <property type="component" value="Unassembled WGS sequence"/>
</dbReference>
<evidence type="ECO:0000256" key="7">
    <source>
        <dbReference type="ARBA" id="ARBA00023239"/>
    </source>
</evidence>
<dbReference type="GO" id="GO:0004058">
    <property type="term" value="F:aromatic-L-amino-acid decarboxylase activity"/>
    <property type="evidence" value="ECO:0007669"/>
    <property type="project" value="UniProtKB-EC"/>
</dbReference>
<evidence type="ECO:0000256" key="9">
    <source>
        <dbReference type="ARBA" id="ARBA00040968"/>
    </source>
</evidence>
<keyword evidence="13" id="KW-1185">Reference proteome</keyword>
<evidence type="ECO:0000256" key="4">
    <source>
        <dbReference type="ARBA" id="ARBA00022584"/>
    </source>
</evidence>
<evidence type="ECO:0000256" key="8">
    <source>
        <dbReference type="ARBA" id="ARBA00038886"/>
    </source>
</evidence>
<evidence type="ECO:0000256" key="6">
    <source>
        <dbReference type="ARBA" id="ARBA00022898"/>
    </source>
</evidence>
<dbReference type="OrthoDB" id="6151672at2759"/>
<evidence type="ECO:0000256" key="2">
    <source>
        <dbReference type="ARBA" id="ARBA00009533"/>
    </source>
</evidence>
<evidence type="ECO:0000313" key="12">
    <source>
        <dbReference type="EMBL" id="CAG2187579.1"/>
    </source>
</evidence>
<dbReference type="FunFam" id="3.40.640.10:FF:000025">
    <property type="entry name" value="Histidine decarboxylase"/>
    <property type="match status" value="1"/>
</dbReference>
<dbReference type="PRINTS" id="PR00800">
    <property type="entry name" value="YHDCRBOXLASE"/>
</dbReference>
<dbReference type="CDD" id="cd06450">
    <property type="entry name" value="DOPA_deC_like"/>
    <property type="match status" value="1"/>
</dbReference>
<feature type="modified residue" description="N6-(pyridoxal phosphate)lysine" evidence="11">
    <location>
        <position position="882"/>
    </location>
</feature>
<keyword evidence="4" id="KW-0127">Catecholamine biosynthesis</keyword>
<dbReference type="GO" id="GO:0006520">
    <property type="term" value="P:amino acid metabolic process"/>
    <property type="evidence" value="ECO:0007669"/>
    <property type="project" value="InterPro"/>
</dbReference>
<evidence type="ECO:0000256" key="11">
    <source>
        <dbReference type="PIRSR" id="PIRSR602129-50"/>
    </source>
</evidence>
<keyword evidence="6 11" id="KW-0663">Pyridoxal phosphate</keyword>
<reference evidence="12" key="1">
    <citation type="submission" date="2021-03" db="EMBL/GenBank/DDBJ databases">
        <authorList>
            <person name="Bekaert M."/>
        </authorList>
    </citation>
    <scope>NUCLEOTIDE SEQUENCE</scope>
</reference>
<dbReference type="GO" id="GO:0019752">
    <property type="term" value="P:carboxylic acid metabolic process"/>
    <property type="evidence" value="ECO:0007669"/>
    <property type="project" value="InterPro"/>
</dbReference>
<dbReference type="InterPro" id="IPR036691">
    <property type="entry name" value="Endo/exonu/phosph_ase_sf"/>
</dbReference>
<dbReference type="Gene3D" id="3.60.10.10">
    <property type="entry name" value="Endonuclease/exonuclease/phosphatase"/>
    <property type="match status" value="1"/>
</dbReference>
<dbReference type="SUPFAM" id="SSF53383">
    <property type="entry name" value="PLP-dependent transferases"/>
    <property type="match status" value="1"/>
</dbReference>
<dbReference type="GO" id="GO:0042423">
    <property type="term" value="P:catecholamine biosynthetic process"/>
    <property type="evidence" value="ECO:0007669"/>
    <property type="project" value="UniProtKB-KW"/>
</dbReference>
<comment type="cofactor">
    <cofactor evidence="1 11">
        <name>pyridoxal 5'-phosphate</name>
        <dbReference type="ChEBI" id="CHEBI:597326"/>
    </cofactor>
</comment>
<keyword evidence="7 12" id="KW-0456">Lyase</keyword>
<dbReference type="FunFam" id="1.20.1340.10:FF:000001">
    <property type="entry name" value="Histidine decarboxylase"/>
    <property type="match status" value="1"/>
</dbReference>
<dbReference type="GO" id="GO:0030170">
    <property type="term" value="F:pyridoxal phosphate binding"/>
    <property type="evidence" value="ECO:0007669"/>
    <property type="project" value="InterPro"/>
</dbReference>
<dbReference type="GO" id="GO:0042427">
    <property type="term" value="P:serotonin biosynthetic process"/>
    <property type="evidence" value="ECO:0007669"/>
    <property type="project" value="TreeGrafter"/>
</dbReference>
<keyword evidence="5" id="KW-0210">Decarboxylase</keyword>
<evidence type="ECO:0000313" key="13">
    <source>
        <dbReference type="Proteomes" id="UP000683360"/>
    </source>
</evidence>
<protein>
    <recommendedName>
        <fullName evidence="9">Aromatic-L-amino-acid decarboxylase</fullName>
        <ecNumber evidence="8">4.1.1.28</ecNumber>
    </recommendedName>
    <alternativeName>
        <fullName evidence="10">DOPA decarboxylase</fullName>
    </alternativeName>
</protein>
<accession>A0A8S3PUZ5</accession>
<comment type="caution">
    <text evidence="12">The sequence shown here is derived from an EMBL/GenBank/DDBJ whole genome shotgun (WGS) entry which is preliminary data.</text>
</comment>
<dbReference type="InterPro" id="IPR002129">
    <property type="entry name" value="PyrdxlP-dep_de-COase"/>
</dbReference>
<dbReference type="PANTHER" id="PTHR11999:SF167">
    <property type="entry name" value="AROMATIC-L-AMINO-ACID DECARBOXYLASE"/>
    <property type="match status" value="1"/>
</dbReference>
<dbReference type="GO" id="GO:0005737">
    <property type="term" value="C:cytoplasm"/>
    <property type="evidence" value="ECO:0007669"/>
    <property type="project" value="TreeGrafter"/>
</dbReference>
<dbReference type="AlphaFoldDB" id="A0A8S3PUZ5"/>
<dbReference type="SUPFAM" id="SSF56219">
    <property type="entry name" value="DNase I-like"/>
    <property type="match status" value="1"/>
</dbReference>